<dbReference type="InterPro" id="IPR013149">
    <property type="entry name" value="ADH-like_C"/>
</dbReference>
<keyword evidence="11" id="KW-1185">Reference proteome</keyword>
<keyword evidence="4" id="KW-0963">Cytoplasm</keyword>
<evidence type="ECO:0000256" key="5">
    <source>
        <dbReference type="ARBA" id="ARBA00022857"/>
    </source>
</evidence>
<dbReference type="NCBIfam" id="TIGR02817">
    <property type="entry name" value="adh_fam_1"/>
    <property type="match status" value="1"/>
</dbReference>
<evidence type="ECO:0000256" key="2">
    <source>
        <dbReference type="ARBA" id="ARBA00010371"/>
    </source>
</evidence>
<evidence type="ECO:0000256" key="8">
    <source>
        <dbReference type="RuleBase" id="RU364000"/>
    </source>
</evidence>
<dbReference type="GO" id="GO:0008270">
    <property type="term" value="F:zinc ion binding"/>
    <property type="evidence" value="ECO:0007669"/>
    <property type="project" value="InterPro"/>
</dbReference>
<dbReference type="InterPro" id="IPR020843">
    <property type="entry name" value="ER"/>
</dbReference>
<dbReference type="SUPFAM" id="SSF51735">
    <property type="entry name" value="NAD(P)-binding Rossmann-fold domains"/>
    <property type="match status" value="1"/>
</dbReference>
<keyword evidence="6" id="KW-0694">RNA-binding</keyword>
<proteinExistence type="inferred from homology"/>
<keyword evidence="7" id="KW-0007">Acetylation</keyword>
<evidence type="ECO:0000256" key="4">
    <source>
        <dbReference type="ARBA" id="ARBA00022490"/>
    </source>
</evidence>
<evidence type="ECO:0000313" key="10">
    <source>
        <dbReference type="EMBL" id="GFH40105.1"/>
    </source>
</evidence>
<evidence type="ECO:0000259" key="9">
    <source>
        <dbReference type="SMART" id="SM00829"/>
    </source>
</evidence>
<dbReference type="InterPro" id="IPR036291">
    <property type="entry name" value="NAD(P)-bd_dom_sf"/>
</dbReference>
<dbReference type="PANTHER" id="PTHR44154">
    <property type="entry name" value="QUINONE OXIDOREDUCTASE"/>
    <property type="match status" value="1"/>
</dbReference>
<dbReference type="InterPro" id="IPR002364">
    <property type="entry name" value="Quin_OxRdtase/zeta-crystal_CS"/>
</dbReference>
<comment type="subunit">
    <text evidence="3">Homotetramer.</text>
</comment>
<dbReference type="SUPFAM" id="SSF50129">
    <property type="entry name" value="GroES-like"/>
    <property type="match status" value="1"/>
</dbReference>
<dbReference type="GO" id="GO:0016491">
    <property type="term" value="F:oxidoreductase activity"/>
    <property type="evidence" value="ECO:0007669"/>
    <property type="project" value="UniProtKB-KW"/>
</dbReference>
<keyword evidence="5" id="KW-0521">NADP</keyword>
<keyword evidence="8" id="KW-0862">Zinc</keyword>
<protein>
    <recommendedName>
        <fullName evidence="8">Zinc-type alcohol dehydrogenase-like protein</fullName>
    </recommendedName>
</protein>
<dbReference type="InterPro" id="IPR051603">
    <property type="entry name" value="Zinc-ADH_QOR/CCCR"/>
</dbReference>
<evidence type="ECO:0000256" key="3">
    <source>
        <dbReference type="ARBA" id="ARBA00011881"/>
    </source>
</evidence>
<dbReference type="Pfam" id="PF00107">
    <property type="entry name" value="ADH_zinc_N"/>
    <property type="match status" value="1"/>
</dbReference>
<dbReference type="SMART" id="SM00829">
    <property type="entry name" value="PKS_ER"/>
    <property type="match status" value="1"/>
</dbReference>
<evidence type="ECO:0000313" key="11">
    <source>
        <dbReference type="Proteomes" id="UP000475928"/>
    </source>
</evidence>
<evidence type="ECO:0000256" key="1">
    <source>
        <dbReference type="ARBA" id="ARBA00004496"/>
    </source>
</evidence>
<evidence type="ECO:0000256" key="6">
    <source>
        <dbReference type="ARBA" id="ARBA00022884"/>
    </source>
</evidence>
<gene>
    <name evidence="10" type="ORF">Hs20B_05030</name>
</gene>
<reference evidence="10 11" key="1">
    <citation type="submission" date="2020-02" db="EMBL/GenBank/DDBJ databases">
        <title>Draft genome sequence of Lactococcus sp. Hs20B0-1.</title>
        <authorList>
            <person name="Noda S."/>
            <person name="Yuki M."/>
            <person name="Ohkuma M."/>
        </authorList>
    </citation>
    <scope>NUCLEOTIDE SEQUENCE [LARGE SCALE GENOMIC DNA]</scope>
    <source>
        <strain evidence="10 11">Hs20B0-1</strain>
    </source>
</reference>
<dbReference type="Pfam" id="PF08240">
    <property type="entry name" value="ADH_N"/>
    <property type="match status" value="1"/>
</dbReference>
<dbReference type="InterPro" id="IPR011032">
    <property type="entry name" value="GroES-like_sf"/>
</dbReference>
<dbReference type="CDD" id="cd08252">
    <property type="entry name" value="AL_MDR"/>
    <property type="match status" value="1"/>
</dbReference>
<sequence length="345" mass="37153">MSETMNAIGYYKGLPLEDVAALQDVSIAKPVASGHDILVAVKATSVNPVDVKIRVSAKASQTPQVIGWDAVGVVTEVGEEVRKFKVGDRVYYSGAFKRQGSNAAFQLVDERLVSLAPEKLSDAQAAAMPLTALTAYELLFEKKGLTPRENAETGKSILIINGAGGVGSIAIQLAKWLGMTVIATASRPETIAQSQKMGADFVVNHREDYVAAVRALGFKFVDDIVILHSTEKHFLPAADLIAPFGHIASIVETDESLPMTAIKNKSVSFDWEFMFAKANYDYQIETQGEALQVLADLFDAGKLVSTLTKTYDGINAKNLRQAHADIEADAMVGKVVLMGDFDAEI</sequence>
<dbReference type="GO" id="GO:0003723">
    <property type="term" value="F:RNA binding"/>
    <property type="evidence" value="ECO:0007669"/>
    <property type="project" value="UniProtKB-KW"/>
</dbReference>
<keyword evidence="8" id="KW-0560">Oxidoreductase</keyword>
<dbReference type="Gene3D" id="3.90.180.10">
    <property type="entry name" value="Medium-chain alcohol dehydrogenases, catalytic domain"/>
    <property type="match status" value="1"/>
</dbReference>
<keyword evidence="8" id="KW-0479">Metal-binding</keyword>
<dbReference type="InterPro" id="IPR014182">
    <property type="entry name" value="ADH_Zn_typ-1"/>
</dbReference>
<accession>A0A6A0B5W5</accession>
<dbReference type="PROSITE" id="PS01162">
    <property type="entry name" value="QOR_ZETA_CRYSTAL"/>
    <property type="match status" value="1"/>
</dbReference>
<comment type="similarity">
    <text evidence="2 8">Belongs to the zinc-containing alcohol dehydrogenase family. Quinone oxidoreductase subfamily.</text>
</comment>
<dbReference type="InterPro" id="IPR013154">
    <property type="entry name" value="ADH-like_N"/>
</dbReference>
<dbReference type="AlphaFoldDB" id="A0A6A0B5W5"/>
<organism evidence="10 11">
    <name type="scientific">Pseudolactococcus insecticola</name>
    <dbReference type="NCBI Taxonomy" id="2709158"/>
    <lineage>
        <taxon>Bacteria</taxon>
        <taxon>Bacillati</taxon>
        <taxon>Bacillota</taxon>
        <taxon>Bacilli</taxon>
        <taxon>Lactobacillales</taxon>
        <taxon>Streptococcaceae</taxon>
        <taxon>Pseudolactococcus</taxon>
    </lineage>
</organism>
<dbReference type="PANTHER" id="PTHR44154:SF1">
    <property type="entry name" value="QUINONE OXIDOREDUCTASE"/>
    <property type="match status" value="1"/>
</dbReference>
<name>A0A6A0B5W5_9LACT</name>
<dbReference type="Proteomes" id="UP000475928">
    <property type="component" value="Unassembled WGS sequence"/>
</dbReference>
<feature type="domain" description="Enoyl reductase (ER)" evidence="9">
    <location>
        <begin position="13"/>
        <end position="337"/>
    </location>
</feature>
<dbReference type="Gene3D" id="3.40.50.720">
    <property type="entry name" value="NAD(P)-binding Rossmann-like Domain"/>
    <property type="match status" value="1"/>
</dbReference>
<dbReference type="GO" id="GO:0005737">
    <property type="term" value="C:cytoplasm"/>
    <property type="evidence" value="ECO:0007669"/>
    <property type="project" value="UniProtKB-SubCell"/>
</dbReference>
<dbReference type="RefSeq" id="WP_172355339.1">
    <property type="nucleotide sequence ID" value="NZ_BLLH01000002.1"/>
</dbReference>
<comment type="caution">
    <text evidence="10">The sequence shown here is derived from an EMBL/GenBank/DDBJ whole genome shotgun (WGS) entry which is preliminary data.</text>
</comment>
<comment type="subcellular location">
    <subcellularLocation>
        <location evidence="1">Cytoplasm</location>
    </subcellularLocation>
</comment>
<dbReference type="EMBL" id="BLLH01000002">
    <property type="protein sequence ID" value="GFH40105.1"/>
    <property type="molecule type" value="Genomic_DNA"/>
</dbReference>
<evidence type="ECO:0000256" key="7">
    <source>
        <dbReference type="ARBA" id="ARBA00022990"/>
    </source>
</evidence>